<protein>
    <submittedName>
        <fullName evidence="2">Uncharacterized protein</fullName>
    </submittedName>
</protein>
<dbReference type="AlphaFoldDB" id="A0A1V9Z192"/>
<proteinExistence type="predicted"/>
<organism evidence="2 3">
    <name type="scientific">Achlya hypogyna</name>
    <name type="common">Oomycete</name>
    <name type="synonym">Protoachlya hypogyna</name>
    <dbReference type="NCBI Taxonomy" id="1202772"/>
    <lineage>
        <taxon>Eukaryota</taxon>
        <taxon>Sar</taxon>
        <taxon>Stramenopiles</taxon>
        <taxon>Oomycota</taxon>
        <taxon>Saprolegniomycetes</taxon>
        <taxon>Saprolegniales</taxon>
        <taxon>Achlyaceae</taxon>
        <taxon>Achlya</taxon>
    </lineage>
</organism>
<evidence type="ECO:0000313" key="2">
    <source>
        <dbReference type="EMBL" id="OQR91570.1"/>
    </source>
</evidence>
<accession>A0A1V9Z192</accession>
<gene>
    <name evidence="2" type="ORF">ACHHYP_04568</name>
</gene>
<sequence length="104" mass="10894">MAPWCPRLLAGLVVVAAADRYDADGPTPPLQASVLGLPVWAWILLGCALLALAGYGLFKHLDKKGTADELPTVYVAAETAKATPFKVLADTTPVPMARPVQAVV</sequence>
<reference evidence="2 3" key="1">
    <citation type="journal article" date="2014" name="Genome Biol. Evol.">
        <title>The secreted proteins of Achlya hypogyna and Thraustotheca clavata identify the ancestral oomycete secretome and reveal gene acquisitions by horizontal gene transfer.</title>
        <authorList>
            <person name="Misner I."/>
            <person name="Blouin N."/>
            <person name="Leonard G."/>
            <person name="Richards T.A."/>
            <person name="Lane C.E."/>
        </authorList>
    </citation>
    <scope>NUCLEOTIDE SEQUENCE [LARGE SCALE GENOMIC DNA]</scope>
    <source>
        <strain evidence="2 3">ATCC 48635</strain>
    </source>
</reference>
<evidence type="ECO:0000313" key="3">
    <source>
        <dbReference type="Proteomes" id="UP000243579"/>
    </source>
</evidence>
<keyword evidence="1" id="KW-0812">Transmembrane</keyword>
<keyword evidence="3" id="KW-1185">Reference proteome</keyword>
<name>A0A1V9Z192_ACHHY</name>
<dbReference type="Proteomes" id="UP000243579">
    <property type="component" value="Unassembled WGS sequence"/>
</dbReference>
<evidence type="ECO:0000256" key="1">
    <source>
        <dbReference type="SAM" id="Phobius"/>
    </source>
</evidence>
<keyword evidence="1" id="KW-1133">Transmembrane helix</keyword>
<dbReference type="EMBL" id="JNBR01000515">
    <property type="protein sequence ID" value="OQR91570.1"/>
    <property type="molecule type" value="Genomic_DNA"/>
</dbReference>
<feature type="transmembrane region" description="Helical" evidence="1">
    <location>
        <begin position="39"/>
        <end position="58"/>
    </location>
</feature>
<keyword evidence="1" id="KW-0472">Membrane</keyword>
<comment type="caution">
    <text evidence="2">The sequence shown here is derived from an EMBL/GenBank/DDBJ whole genome shotgun (WGS) entry which is preliminary data.</text>
</comment>